<organism evidence="2 3">
    <name type="scientific">Stachybotrys elegans</name>
    <dbReference type="NCBI Taxonomy" id="80388"/>
    <lineage>
        <taxon>Eukaryota</taxon>
        <taxon>Fungi</taxon>
        <taxon>Dikarya</taxon>
        <taxon>Ascomycota</taxon>
        <taxon>Pezizomycotina</taxon>
        <taxon>Sordariomycetes</taxon>
        <taxon>Hypocreomycetidae</taxon>
        <taxon>Hypocreales</taxon>
        <taxon>Stachybotryaceae</taxon>
        <taxon>Stachybotrys</taxon>
    </lineage>
</organism>
<gene>
    <name evidence="2" type="ORF">B0I35DRAFT_513279</name>
</gene>
<evidence type="ECO:0000313" key="3">
    <source>
        <dbReference type="Proteomes" id="UP000813444"/>
    </source>
</evidence>
<sequence length="532" mass="61506">MAGWNQLPAEIRRLVFDYFLLGIDLRADRYARARAASVCREWQGYFEWVNFETLLVDQDRLQDLEGIVGYHPRRQARVRTISMRVRLDEYDCSECMAEEDHATSKRNEHIFVNALFHLLLILSKWEPRKSSPGIDLDLGVYSPSDGQHGLRDFRLSEGYDILPSHDGLYLDERLDMAYQYHHSTASQSNLSCPGWSATRREGLNLQGGKRLVATVGDGLPLCVRVRDPRGRLIKPPKVGVLTSLAIRRQYYRHISCRIVSKVLRESMVNVRQVRYETWELLDSWSHTRLQRDICRLLSDLLPMNLCSIHLFQESNPILYAFGPRWPRPPIVKLGALLAELARNLKEVSASFLVDACNFFTPIDPSIPGWKEVLQTTPFFAKLEHLALTTHIISEGSSMMALEKVLISAGAAALYRMPCLKIMEVWEFSPRFDEAYVFRIEIGEAVKLKVYTGLLFHMSFTLFDELERMSLDAMPKKAFVAKQVLWQPELLSFYEPLSVLKLRNKLLHPLSLSQIRHEHGLVHLQSQDVRRWW</sequence>
<proteinExistence type="predicted"/>
<dbReference type="Pfam" id="PF20183">
    <property type="entry name" value="DUF6546"/>
    <property type="match status" value="1"/>
</dbReference>
<dbReference type="EMBL" id="JAGPNK010000009">
    <property type="protein sequence ID" value="KAH7313645.1"/>
    <property type="molecule type" value="Genomic_DNA"/>
</dbReference>
<dbReference type="InterPro" id="IPR046676">
    <property type="entry name" value="DUF6546"/>
</dbReference>
<dbReference type="OrthoDB" id="4802432at2759"/>
<evidence type="ECO:0000313" key="2">
    <source>
        <dbReference type="EMBL" id="KAH7313645.1"/>
    </source>
</evidence>
<evidence type="ECO:0000259" key="1">
    <source>
        <dbReference type="Pfam" id="PF20183"/>
    </source>
</evidence>
<name>A0A8K0SS92_9HYPO</name>
<dbReference type="Proteomes" id="UP000813444">
    <property type="component" value="Unassembled WGS sequence"/>
</dbReference>
<reference evidence="2" key="1">
    <citation type="journal article" date="2021" name="Nat. Commun.">
        <title>Genetic determinants of endophytism in the Arabidopsis root mycobiome.</title>
        <authorList>
            <person name="Mesny F."/>
            <person name="Miyauchi S."/>
            <person name="Thiergart T."/>
            <person name="Pickel B."/>
            <person name="Atanasova L."/>
            <person name="Karlsson M."/>
            <person name="Huettel B."/>
            <person name="Barry K.W."/>
            <person name="Haridas S."/>
            <person name="Chen C."/>
            <person name="Bauer D."/>
            <person name="Andreopoulos W."/>
            <person name="Pangilinan J."/>
            <person name="LaButti K."/>
            <person name="Riley R."/>
            <person name="Lipzen A."/>
            <person name="Clum A."/>
            <person name="Drula E."/>
            <person name="Henrissat B."/>
            <person name="Kohler A."/>
            <person name="Grigoriev I.V."/>
            <person name="Martin F.M."/>
            <person name="Hacquard S."/>
        </authorList>
    </citation>
    <scope>NUCLEOTIDE SEQUENCE</scope>
    <source>
        <strain evidence="2">MPI-CAGE-CH-0235</strain>
    </source>
</reference>
<protein>
    <recommendedName>
        <fullName evidence="1">DUF6546 domain-containing protein</fullName>
    </recommendedName>
</protein>
<keyword evidence="3" id="KW-1185">Reference proteome</keyword>
<dbReference type="AlphaFoldDB" id="A0A8K0SS92"/>
<comment type="caution">
    <text evidence="2">The sequence shown here is derived from an EMBL/GenBank/DDBJ whole genome shotgun (WGS) entry which is preliminary data.</text>
</comment>
<accession>A0A8K0SS92</accession>
<feature type="domain" description="DUF6546" evidence="1">
    <location>
        <begin position="301"/>
        <end position="440"/>
    </location>
</feature>